<dbReference type="InterPro" id="IPR021109">
    <property type="entry name" value="Peptidase_aspartic_dom_sf"/>
</dbReference>
<feature type="chain" id="PRO_5043699489" description="Peptidase A1 domain-containing protein" evidence="2">
    <location>
        <begin position="25"/>
        <end position="80"/>
    </location>
</feature>
<organism evidence="3 4">
    <name type="scientific">Rubus argutus</name>
    <name type="common">Southern blackberry</name>
    <dbReference type="NCBI Taxonomy" id="59490"/>
    <lineage>
        <taxon>Eukaryota</taxon>
        <taxon>Viridiplantae</taxon>
        <taxon>Streptophyta</taxon>
        <taxon>Embryophyta</taxon>
        <taxon>Tracheophyta</taxon>
        <taxon>Spermatophyta</taxon>
        <taxon>Magnoliopsida</taxon>
        <taxon>eudicotyledons</taxon>
        <taxon>Gunneridae</taxon>
        <taxon>Pentapetalae</taxon>
        <taxon>rosids</taxon>
        <taxon>fabids</taxon>
        <taxon>Rosales</taxon>
        <taxon>Rosaceae</taxon>
        <taxon>Rosoideae</taxon>
        <taxon>Rosoideae incertae sedis</taxon>
        <taxon>Rubus</taxon>
    </lineage>
</organism>
<evidence type="ECO:0000256" key="1">
    <source>
        <dbReference type="SAM" id="MobiDB-lite"/>
    </source>
</evidence>
<dbReference type="AlphaFoldDB" id="A0AAW1YLW6"/>
<name>A0AAW1YLW6_RUBAR</name>
<dbReference type="Gene3D" id="2.40.70.10">
    <property type="entry name" value="Acid Proteases"/>
    <property type="match status" value="1"/>
</dbReference>
<feature type="signal peptide" evidence="2">
    <location>
        <begin position="1"/>
        <end position="24"/>
    </location>
</feature>
<evidence type="ECO:0008006" key="5">
    <source>
        <dbReference type="Google" id="ProtNLM"/>
    </source>
</evidence>
<feature type="region of interest" description="Disordered" evidence="1">
    <location>
        <begin position="59"/>
        <end position="80"/>
    </location>
</feature>
<feature type="compositionally biased region" description="Polar residues" evidence="1">
    <location>
        <begin position="70"/>
        <end position="80"/>
    </location>
</feature>
<proteinExistence type="predicted"/>
<dbReference type="SUPFAM" id="SSF50630">
    <property type="entry name" value="Acid proteases"/>
    <property type="match status" value="1"/>
</dbReference>
<keyword evidence="2" id="KW-0732">Signal</keyword>
<gene>
    <name evidence="3" type="ORF">M0R45_005194</name>
</gene>
<evidence type="ECO:0000313" key="4">
    <source>
        <dbReference type="Proteomes" id="UP001457282"/>
    </source>
</evidence>
<evidence type="ECO:0000256" key="2">
    <source>
        <dbReference type="SAM" id="SignalP"/>
    </source>
</evidence>
<comment type="caution">
    <text evidence="3">The sequence shown here is derived from an EMBL/GenBank/DDBJ whole genome shotgun (WGS) entry which is preliminary data.</text>
</comment>
<keyword evidence="4" id="KW-1185">Reference proteome</keyword>
<protein>
    <recommendedName>
        <fullName evidence="5">Peptidase A1 domain-containing protein</fullName>
    </recommendedName>
</protein>
<reference evidence="3 4" key="1">
    <citation type="journal article" date="2023" name="G3 (Bethesda)">
        <title>A chromosome-length genome assembly and annotation of blackberry (Rubus argutus, cv. 'Hillquist').</title>
        <authorList>
            <person name="Bruna T."/>
            <person name="Aryal R."/>
            <person name="Dudchenko O."/>
            <person name="Sargent D.J."/>
            <person name="Mead D."/>
            <person name="Buti M."/>
            <person name="Cavallini A."/>
            <person name="Hytonen T."/>
            <person name="Andres J."/>
            <person name="Pham M."/>
            <person name="Weisz D."/>
            <person name="Mascagni F."/>
            <person name="Usai G."/>
            <person name="Natali L."/>
            <person name="Bassil N."/>
            <person name="Fernandez G.E."/>
            <person name="Lomsadze A."/>
            <person name="Armour M."/>
            <person name="Olukolu B."/>
            <person name="Poorten T."/>
            <person name="Britton C."/>
            <person name="Davik J."/>
            <person name="Ashrafi H."/>
            <person name="Aiden E.L."/>
            <person name="Borodovsky M."/>
            <person name="Worthington M."/>
        </authorList>
    </citation>
    <scope>NUCLEOTIDE SEQUENCE [LARGE SCALE GENOMIC DNA]</scope>
    <source>
        <strain evidence="3">PI 553951</strain>
    </source>
</reference>
<sequence>MTPFFRCMLIRELLYFLAIQPADGDIGTIGQNFMTGYRTVFDRENMKLGWSRSKCQDLGDAKRMPLTPSPKGTHQFLANH</sequence>
<dbReference type="Proteomes" id="UP001457282">
    <property type="component" value="Unassembled WGS sequence"/>
</dbReference>
<dbReference type="EMBL" id="JBEDUW010000001">
    <property type="protein sequence ID" value="KAK9949677.1"/>
    <property type="molecule type" value="Genomic_DNA"/>
</dbReference>
<evidence type="ECO:0000313" key="3">
    <source>
        <dbReference type="EMBL" id="KAK9949677.1"/>
    </source>
</evidence>
<accession>A0AAW1YLW6</accession>